<sequence length="219" mass="25966">MVKRKEVTGKDTTSSKINITNSLNYNKRRKAKESEYEQDNLDRQDEDIKEEKEDDRQDDDFARLLEQNKGNIEKEREKERREIERREDKKREKERREKRNDNNRQNNLARLLEQEKRNTEKKRENERRENNKDREENENDKNENEEEIPSQFGAKTNQLQICNWLVLHPNILHLANEMLAALSTPPSSNTSLTTLTSSTLSASDNNVKSIPNFGLKLIL</sequence>
<feature type="region of interest" description="Disordered" evidence="1">
    <location>
        <begin position="1"/>
        <end position="151"/>
    </location>
</feature>
<feature type="compositionally biased region" description="Polar residues" evidence="1">
    <location>
        <begin position="10"/>
        <end position="25"/>
    </location>
</feature>
<name>A0A2Z6Q9N3_9GLOM</name>
<dbReference type="Proteomes" id="UP000247702">
    <property type="component" value="Unassembled WGS sequence"/>
</dbReference>
<organism evidence="2 4">
    <name type="scientific">Rhizophagus clarus</name>
    <dbReference type="NCBI Taxonomy" id="94130"/>
    <lineage>
        <taxon>Eukaryota</taxon>
        <taxon>Fungi</taxon>
        <taxon>Fungi incertae sedis</taxon>
        <taxon>Mucoromycota</taxon>
        <taxon>Glomeromycotina</taxon>
        <taxon>Glomeromycetes</taxon>
        <taxon>Glomerales</taxon>
        <taxon>Glomeraceae</taxon>
        <taxon>Rhizophagus</taxon>
    </lineage>
</organism>
<feature type="compositionally biased region" description="Basic and acidic residues" evidence="1">
    <location>
        <begin position="49"/>
        <end position="63"/>
    </location>
</feature>
<proteinExistence type="predicted"/>
<evidence type="ECO:0000313" key="2">
    <source>
        <dbReference type="EMBL" id="GBB86880.1"/>
    </source>
</evidence>
<comment type="caution">
    <text evidence="2">The sequence shown here is derived from an EMBL/GenBank/DDBJ whole genome shotgun (WGS) entry which is preliminary data.</text>
</comment>
<protein>
    <submittedName>
        <fullName evidence="2">Uncharacterized protein</fullName>
    </submittedName>
</protein>
<feature type="compositionally biased region" description="Basic and acidic residues" evidence="1">
    <location>
        <begin position="71"/>
        <end position="102"/>
    </location>
</feature>
<dbReference type="AlphaFoldDB" id="A0A2Z6Q9N3"/>
<evidence type="ECO:0000256" key="1">
    <source>
        <dbReference type="SAM" id="MobiDB-lite"/>
    </source>
</evidence>
<reference evidence="2 4" key="1">
    <citation type="submission" date="2017-11" db="EMBL/GenBank/DDBJ databases">
        <title>The genome of Rhizophagus clarus HR1 reveals common genetic basis of auxotrophy among arbuscular mycorrhizal fungi.</title>
        <authorList>
            <person name="Kobayashi Y."/>
        </authorList>
    </citation>
    <scope>NUCLEOTIDE SEQUENCE [LARGE SCALE GENOMIC DNA]</scope>
    <source>
        <strain evidence="2 4">HR1</strain>
    </source>
</reference>
<dbReference type="EMBL" id="BEXD01000369">
    <property type="protein sequence ID" value="GBB86880.1"/>
    <property type="molecule type" value="Genomic_DNA"/>
</dbReference>
<evidence type="ECO:0000313" key="3">
    <source>
        <dbReference type="EMBL" id="GES79863.1"/>
    </source>
</evidence>
<gene>
    <name evidence="3" type="ORF">RCL2_000715800</name>
    <name evidence="2" type="ORF">RclHR1_01330034</name>
</gene>
<reference evidence="3" key="2">
    <citation type="submission" date="2019-10" db="EMBL/GenBank/DDBJ databases">
        <title>Conservation and host-specific expression of non-tandemly repeated heterogenous ribosome RNA gene in arbuscular mycorrhizal fungi.</title>
        <authorList>
            <person name="Maeda T."/>
            <person name="Kobayashi Y."/>
            <person name="Nakagawa T."/>
            <person name="Ezawa T."/>
            <person name="Yamaguchi K."/>
            <person name="Bino T."/>
            <person name="Nishimoto Y."/>
            <person name="Shigenobu S."/>
            <person name="Kawaguchi M."/>
        </authorList>
    </citation>
    <scope>NUCLEOTIDE SEQUENCE</scope>
    <source>
        <strain evidence="3">HR1</strain>
    </source>
</reference>
<dbReference type="STRING" id="94130.A0A2Z6Q9N3"/>
<feature type="compositionally biased region" description="Basic and acidic residues" evidence="1">
    <location>
        <begin position="112"/>
        <end position="142"/>
    </location>
</feature>
<feature type="compositionally biased region" description="Basic and acidic residues" evidence="1">
    <location>
        <begin position="32"/>
        <end position="43"/>
    </location>
</feature>
<dbReference type="EMBL" id="BLAL01000046">
    <property type="protein sequence ID" value="GES79863.1"/>
    <property type="molecule type" value="Genomic_DNA"/>
</dbReference>
<accession>A0A2Z6Q9N3</accession>
<keyword evidence="4" id="KW-1185">Reference proteome</keyword>
<evidence type="ECO:0000313" key="4">
    <source>
        <dbReference type="Proteomes" id="UP000247702"/>
    </source>
</evidence>
<dbReference type="Proteomes" id="UP000615446">
    <property type="component" value="Unassembled WGS sequence"/>
</dbReference>